<name>A0A0K1JE79_9MICO</name>
<proteinExistence type="predicted"/>
<reference evidence="4 5" key="1">
    <citation type="submission" date="2015-03" db="EMBL/GenBank/DDBJ databases">
        <title>Luteipulveratus halotolerans sp. nov., a novel actinobacterium (Dermacoccaceae) from Sarawak, Malaysia.</title>
        <authorList>
            <person name="Juboi H."/>
            <person name="Basik A."/>
            <person name="Shamsul S.S."/>
            <person name="Arnold P."/>
            <person name="Schmitt E.K."/>
            <person name="Sanglier J.-J."/>
            <person name="Yeo T."/>
        </authorList>
    </citation>
    <scope>NUCLEOTIDE SEQUENCE [LARGE SCALE GENOMIC DNA]</scope>
    <source>
        <strain evidence="4 5">MN07-A0370</strain>
    </source>
</reference>
<dbReference type="STRING" id="571913.VV02_01825"/>
<dbReference type="PATRIC" id="fig|571913.6.peg.373"/>
<evidence type="ECO:0000256" key="1">
    <source>
        <dbReference type="ARBA" id="ARBA00004196"/>
    </source>
</evidence>
<evidence type="ECO:0000313" key="5">
    <source>
        <dbReference type="Proteomes" id="UP000066480"/>
    </source>
</evidence>
<dbReference type="InterPro" id="IPR036365">
    <property type="entry name" value="PGBD-like_sf"/>
</dbReference>
<dbReference type="InterPro" id="IPR050465">
    <property type="entry name" value="UPF0194_transport"/>
</dbReference>
<dbReference type="PANTHER" id="PTHR32347">
    <property type="entry name" value="EFFLUX SYSTEM COMPONENT YKNX-RELATED"/>
    <property type="match status" value="1"/>
</dbReference>
<dbReference type="Proteomes" id="UP000066480">
    <property type="component" value="Chromosome"/>
</dbReference>
<dbReference type="OrthoDB" id="3268648at2"/>
<evidence type="ECO:0000259" key="3">
    <source>
        <dbReference type="Pfam" id="PF01471"/>
    </source>
</evidence>
<dbReference type="GO" id="GO:0030313">
    <property type="term" value="C:cell envelope"/>
    <property type="evidence" value="ECO:0007669"/>
    <property type="project" value="UniProtKB-SubCell"/>
</dbReference>
<dbReference type="Gene3D" id="1.10.101.10">
    <property type="entry name" value="PGBD-like superfamily/PGBD"/>
    <property type="match status" value="1"/>
</dbReference>
<organism evidence="4 5">
    <name type="scientific">Luteipulveratus mongoliensis</name>
    <dbReference type="NCBI Taxonomy" id="571913"/>
    <lineage>
        <taxon>Bacteria</taxon>
        <taxon>Bacillati</taxon>
        <taxon>Actinomycetota</taxon>
        <taxon>Actinomycetes</taxon>
        <taxon>Micrococcales</taxon>
        <taxon>Dermacoccaceae</taxon>
        <taxon>Luteipulveratus</taxon>
    </lineage>
</organism>
<dbReference type="PANTHER" id="PTHR32347:SF23">
    <property type="entry name" value="BLL5650 PROTEIN"/>
    <property type="match status" value="1"/>
</dbReference>
<evidence type="ECO:0000313" key="4">
    <source>
        <dbReference type="EMBL" id="AKU14898.1"/>
    </source>
</evidence>
<dbReference type="EMBL" id="CP011112">
    <property type="protein sequence ID" value="AKU14898.1"/>
    <property type="molecule type" value="Genomic_DNA"/>
</dbReference>
<dbReference type="SUPFAM" id="SSF47090">
    <property type="entry name" value="PGBD-like"/>
    <property type="match status" value="1"/>
</dbReference>
<sequence>MAETARNAKRLIVLGTVALLIVATIGIVAYTRLAAPRAAADSAPAAAQTTEVTRTDLSDTQQFPGSLGYGLARDLKGRKAGTLTWLPASGTSVDRGAPLYKVNNQPVVLFFGSIPMYRKLEAQPGHQPMEGPDVRVIIDNLAALGYGTKGDHFTEATAASVKRWQHQLGLPETGAIDPADVVVQPGKVRVESVGASVGDSANGPLMSVTGTVKSVTMAVDLFQASLVKPGTKVTVTLPNGTTTAGTVREINRNAASDKGSSGSPDQQAPVKVQAIVTLGKPGEAKDLDSAPVQVSVTTETKRGVLAVPIGALLALRDGGYGIEIQQGGATHLLAIQTGLFAKGMVEISGKGVAAGQRVEVTS</sequence>
<keyword evidence="2" id="KW-0175">Coiled coil</keyword>
<dbReference type="InterPro" id="IPR002477">
    <property type="entry name" value="Peptidoglycan-bd-like"/>
</dbReference>
<keyword evidence="5" id="KW-1185">Reference proteome</keyword>
<protein>
    <recommendedName>
        <fullName evidence="3">Peptidoglycan binding-like domain-containing protein</fullName>
    </recommendedName>
</protein>
<dbReference type="Gene3D" id="2.40.420.20">
    <property type="match status" value="1"/>
</dbReference>
<dbReference type="Pfam" id="PF01471">
    <property type="entry name" value="PG_binding_1"/>
    <property type="match status" value="1"/>
</dbReference>
<evidence type="ECO:0000256" key="2">
    <source>
        <dbReference type="ARBA" id="ARBA00023054"/>
    </source>
</evidence>
<feature type="domain" description="Peptidoglycan binding-like" evidence="3">
    <location>
        <begin position="131"/>
        <end position="179"/>
    </location>
</feature>
<dbReference type="AlphaFoldDB" id="A0A0K1JE79"/>
<dbReference type="InterPro" id="IPR036366">
    <property type="entry name" value="PGBDSf"/>
</dbReference>
<dbReference type="KEGG" id="lmoi:VV02_01825"/>
<comment type="subcellular location">
    <subcellularLocation>
        <location evidence="1">Cell envelope</location>
    </subcellularLocation>
</comment>
<gene>
    <name evidence="4" type="ORF">VV02_01825</name>
</gene>
<accession>A0A0K1JE79</accession>